<reference evidence="2 3" key="1">
    <citation type="submission" date="2023-06" db="EMBL/GenBank/DDBJ databases">
        <title>Identification and characterization of horizontal gene transfer across gut microbiota members of farm animals based on homology search.</title>
        <authorList>
            <person name="Schwarzerova J."/>
            <person name="Nykrynova M."/>
            <person name="Jureckova K."/>
            <person name="Cejkova D."/>
            <person name="Rychlik I."/>
        </authorList>
    </citation>
    <scope>NUCLEOTIDE SEQUENCE [LARGE SCALE GENOMIC DNA]</scope>
    <source>
        <strain evidence="2 3">ET39</strain>
    </source>
</reference>
<dbReference type="EC" id="2.3.1.-" evidence="2"/>
<keyword evidence="2" id="KW-0808">Transferase</keyword>
<protein>
    <submittedName>
        <fullName evidence="2">GNAT family N-acetyltransferase</fullName>
        <ecNumber evidence="2">2.3.1.-</ecNumber>
    </submittedName>
</protein>
<dbReference type="InterPro" id="IPR024072">
    <property type="entry name" value="DHFR-like_dom_sf"/>
</dbReference>
<evidence type="ECO:0000313" key="3">
    <source>
        <dbReference type="Proteomes" id="UP001529340"/>
    </source>
</evidence>
<reference evidence="3" key="2">
    <citation type="submission" date="2023-06" db="EMBL/GenBank/DDBJ databases">
        <title>Identification and characterization of horizontal gene transfer across gut microbiota members of farm animals based on homology search.</title>
        <authorList>
            <person name="Zeman M."/>
            <person name="Kubasova T."/>
            <person name="Jahodarova E."/>
            <person name="Nykrynova M."/>
            <person name="Rychlik I."/>
        </authorList>
    </citation>
    <scope>NUCLEOTIDE SEQUENCE [LARGE SCALE GENOMIC DNA]</scope>
    <source>
        <strain evidence="3">ET39</strain>
    </source>
</reference>
<dbReference type="RefSeq" id="WP_289607959.1">
    <property type="nucleotide sequence ID" value="NZ_JAUDCG010000031.1"/>
</dbReference>
<comment type="caution">
    <text evidence="2">The sequence shown here is derived from an EMBL/GenBank/DDBJ whole genome shotgun (WGS) entry which is preliminary data.</text>
</comment>
<sequence length="322" mass="36812">MRKTILYIAMSLDGYIADENGGVGWLDGYSGIEGSWEALMQRTDTVFMGRRTYDQITNELSPSQWVYADRQTFIFTHRPLPSCENICFTERSPIALLDELQAQEGKDIWICGGAQIIRTLMEDDRIDVYQLTIVPVLLGAGIPLFERPMDPCRLRLIETTVQGDVVELRYGRSFHICRMQPSQLERVASIWLSGNEQAHAFLPAGFWRSLYPQVKEQLAQAEIYVCEQKGTVCGFIGMRETRIEGLFVDAGCRGQGVGSALLADVKKQRDVLRLQVYRQNVQALAFYRRFGFVVVEEHVDPMSGEMEYVMEWRKNKGEKSIR</sequence>
<dbReference type="InterPro" id="IPR050765">
    <property type="entry name" value="Riboflavin_Biosynth_HTPR"/>
</dbReference>
<evidence type="ECO:0000313" key="2">
    <source>
        <dbReference type="EMBL" id="MDM8157514.1"/>
    </source>
</evidence>
<dbReference type="EMBL" id="JAUDCG010000031">
    <property type="protein sequence ID" value="MDM8157514.1"/>
    <property type="molecule type" value="Genomic_DNA"/>
</dbReference>
<dbReference type="InterPro" id="IPR002734">
    <property type="entry name" value="RibDG_C"/>
</dbReference>
<dbReference type="InterPro" id="IPR000182">
    <property type="entry name" value="GNAT_dom"/>
</dbReference>
<dbReference type="SUPFAM" id="SSF53597">
    <property type="entry name" value="Dihydrofolate reductase-like"/>
    <property type="match status" value="1"/>
</dbReference>
<dbReference type="GO" id="GO:0016746">
    <property type="term" value="F:acyltransferase activity"/>
    <property type="evidence" value="ECO:0007669"/>
    <property type="project" value="UniProtKB-KW"/>
</dbReference>
<dbReference type="Pfam" id="PF01872">
    <property type="entry name" value="RibD_C"/>
    <property type="match status" value="1"/>
</dbReference>
<feature type="domain" description="N-acetyltransferase" evidence="1">
    <location>
        <begin position="174"/>
        <end position="315"/>
    </location>
</feature>
<dbReference type="CDD" id="cd04301">
    <property type="entry name" value="NAT_SF"/>
    <property type="match status" value="1"/>
</dbReference>
<reference evidence="2 3" key="3">
    <citation type="submission" date="2023-06" db="EMBL/GenBank/DDBJ databases">
        <authorList>
            <person name="Zeman M."/>
            <person name="Kubasova T."/>
            <person name="Jahodarova E."/>
            <person name="Nykrynova M."/>
            <person name="Rychlik I."/>
        </authorList>
    </citation>
    <scope>NUCLEOTIDE SEQUENCE [LARGE SCALE GENOMIC DNA]</scope>
    <source>
        <strain evidence="2 3">ET39</strain>
    </source>
</reference>
<dbReference type="PANTHER" id="PTHR38011:SF11">
    <property type="entry name" value="2,5-DIAMINO-6-RIBOSYLAMINO-4(3H)-PYRIMIDINONE 5'-PHOSPHATE REDUCTASE"/>
    <property type="match status" value="1"/>
</dbReference>
<evidence type="ECO:0000259" key="1">
    <source>
        <dbReference type="PROSITE" id="PS51186"/>
    </source>
</evidence>
<dbReference type="Pfam" id="PF13508">
    <property type="entry name" value="Acetyltransf_7"/>
    <property type="match status" value="1"/>
</dbReference>
<dbReference type="Proteomes" id="UP001529340">
    <property type="component" value="Unassembled WGS sequence"/>
</dbReference>
<dbReference type="PANTHER" id="PTHR38011">
    <property type="entry name" value="DIHYDROFOLATE REDUCTASE FAMILY PROTEIN (AFU_ORTHOLOGUE AFUA_8G06820)"/>
    <property type="match status" value="1"/>
</dbReference>
<keyword evidence="3" id="KW-1185">Reference proteome</keyword>
<dbReference type="SUPFAM" id="SSF55729">
    <property type="entry name" value="Acyl-CoA N-acyltransferases (Nat)"/>
    <property type="match status" value="1"/>
</dbReference>
<dbReference type="PROSITE" id="PS51186">
    <property type="entry name" value="GNAT"/>
    <property type="match status" value="1"/>
</dbReference>
<proteinExistence type="predicted"/>
<organism evidence="2 3">
    <name type="scientific">Amedibacillus dolichus</name>
    <dbReference type="NCBI Taxonomy" id="31971"/>
    <lineage>
        <taxon>Bacteria</taxon>
        <taxon>Bacillati</taxon>
        <taxon>Bacillota</taxon>
        <taxon>Erysipelotrichia</taxon>
        <taxon>Erysipelotrichales</taxon>
        <taxon>Erysipelotrichaceae</taxon>
        <taxon>Amedibacillus</taxon>
    </lineage>
</organism>
<gene>
    <name evidence="2" type="ORF">QUV96_07675</name>
</gene>
<name>A0ABT7UD14_9FIRM</name>
<keyword evidence="2" id="KW-0012">Acyltransferase</keyword>
<accession>A0ABT7UD14</accession>
<dbReference type="InterPro" id="IPR016181">
    <property type="entry name" value="Acyl_CoA_acyltransferase"/>
</dbReference>
<dbReference type="Gene3D" id="3.40.430.10">
    <property type="entry name" value="Dihydrofolate Reductase, subunit A"/>
    <property type="match status" value="1"/>
</dbReference>
<dbReference type="Gene3D" id="3.40.630.30">
    <property type="match status" value="1"/>
</dbReference>